<evidence type="ECO:0000313" key="1">
    <source>
        <dbReference type="EMBL" id="RLV57720.1"/>
    </source>
</evidence>
<gene>
    <name evidence="1" type="ORF">D5018_21065</name>
</gene>
<proteinExistence type="predicted"/>
<accession>A0A3L8PQS6</accession>
<protein>
    <submittedName>
        <fullName evidence="1">Uncharacterized protein</fullName>
    </submittedName>
</protein>
<dbReference type="AlphaFoldDB" id="A0A3L8PQS6"/>
<organism evidence="1 2">
    <name type="scientific">Parashewanella curva</name>
    <dbReference type="NCBI Taxonomy" id="2338552"/>
    <lineage>
        <taxon>Bacteria</taxon>
        <taxon>Pseudomonadati</taxon>
        <taxon>Pseudomonadota</taxon>
        <taxon>Gammaproteobacteria</taxon>
        <taxon>Alteromonadales</taxon>
        <taxon>Shewanellaceae</taxon>
        <taxon>Parashewanella</taxon>
    </lineage>
</organism>
<evidence type="ECO:0000313" key="2">
    <source>
        <dbReference type="Proteomes" id="UP000281474"/>
    </source>
</evidence>
<dbReference type="EMBL" id="QZEI01000164">
    <property type="protein sequence ID" value="RLV57720.1"/>
    <property type="molecule type" value="Genomic_DNA"/>
</dbReference>
<comment type="caution">
    <text evidence="1">The sequence shown here is derived from an EMBL/GenBank/DDBJ whole genome shotgun (WGS) entry which is preliminary data.</text>
</comment>
<reference evidence="1 2" key="1">
    <citation type="submission" date="2018-09" db="EMBL/GenBank/DDBJ databases">
        <title>Phylogeny of the Shewanellaceae, and recommendation for two new genera, Pseudoshewanella and Parashewanella.</title>
        <authorList>
            <person name="Wang G."/>
        </authorList>
    </citation>
    <scope>NUCLEOTIDE SEQUENCE [LARGE SCALE GENOMIC DNA]</scope>
    <source>
        <strain evidence="1 2">C51</strain>
    </source>
</reference>
<name>A0A3L8PQS6_9GAMM</name>
<dbReference type="Proteomes" id="UP000281474">
    <property type="component" value="Unassembled WGS sequence"/>
</dbReference>
<sequence length="62" mass="6987">MLDQVICFTESKRGLVNGYLPAGLPLQKSLKNFINGETQMMSSLEISASPSCNKWNPLCYRY</sequence>
<keyword evidence="2" id="KW-1185">Reference proteome</keyword>